<dbReference type="OrthoDB" id="252678at2"/>
<dbReference type="SUPFAM" id="SSF53822">
    <property type="entry name" value="Periplasmic binding protein-like I"/>
    <property type="match status" value="1"/>
</dbReference>
<proteinExistence type="predicted"/>
<evidence type="ECO:0000256" key="1">
    <source>
        <dbReference type="ARBA" id="ARBA00023015"/>
    </source>
</evidence>
<dbReference type="PANTHER" id="PTHR30146">
    <property type="entry name" value="LACI-RELATED TRANSCRIPTIONAL REPRESSOR"/>
    <property type="match status" value="1"/>
</dbReference>
<dbReference type="SUPFAM" id="SSF47413">
    <property type="entry name" value="lambda repressor-like DNA-binding domains"/>
    <property type="match status" value="1"/>
</dbReference>
<dbReference type="PANTHER" id="PTHR30146:SF153">
    <property type="entry name" value="LACTOSE OPERON REPRESSOR"/>
    <property type="match status" value="1"/>
</dbReference>
<dbReference type="InterPro" id="IPR028082">
    <property type="entry name" value="Peripla_BP_I"/>
</dbReference>
<name>A0A4R4TLW7_9ACTN</name>
<reference evidence="5 6" key="1">
    <citation type="submission" date="2019-03" db="EMBL/GenBank/DDBJ databases">
        <title>Draft genome sequences of novel Actinobacteria.</title>
        <authorList>
            <person name="Sahin N."/>
            <person name="Ay H."/>
            <person name="Saygin H."/>
        </authorList>
    </citation>
    <scope>NUCLEOTIDE SEQUENCE [LARGE SCALE GENOMIC DNA]</scope>
    <source>
        <strain evidence="5 6">DSM 41900</strain>
    </source>
</reference>
<keyword evidence="6" id="KW-1185">Reference proteome</keyword>
<keyword evidence="1" id="KW-0805">Transcription regulation</keyword>
<dbReference type="Pfam" id="PF00356">
    <property type="entry name" value="LacI"/>
    <property type="match status" value="1"/>
</dbReference>
<dbReference type="Pfam" id="PF13377">
    <property type="entry name" value="Peripla_BP_3"/>
    <property type="match status" value="1"/>
</dbReference>
<dbReference type="Proteomes" id="UP000295345">
    <property type="component" value="Unassembled WGS sequence"/>
</dbReference>
<dbReference type="Gene3D" id="1.10.260.40">
    <property type="entry name" value="lambda repressor-like DNA-binding domains"/>
    <property type="match status" value="1"/>
</dbReference>
<dbReference type="InterPro" id="IPR000843">
    <property type="entry name" value="HTH_LacI"/>
</dbReference>
<keyword evidence="2" id="KW-0238">DNA-binding</keyword>
<dbReference type="SMART" id="SM00354">
    <property type="entry name" value="HTH_LACI"/>
    <property type="match status" value="1"/>
</dbReference>
<dbReference type="RefSeq" id="WP_132817377.1">
    <property type="nucleotide sequence ID" value="NZ_SMKI01000068.1"/>
</dbReference>
<dbReference type="PROSITE" id="PS50932">
    <property type="entry name" value="HTH_LACI_2"/>
    <property type="match status" value="1"/>
</dbReference>
<dbReference type="InterPro" id="IPR046335">
    <property type="entry name" value="LacI/GalR-like_sensor"/>
</dbReference>
<organism evidence="5 6">
    <name type="scientific">Streptomyces hainanensis</name>
    <dbReference type="NCBI Taxonomy" id="402648"/>
    <lineage>
        <taxon>Bacteria</taxon>
        <taxon>Bacillati</taxon>
        <taxon>Actinomycetota</taxon>
        <taxon>Actinomycetes</taxon>
        <taxon>Kitasatosporales</taxon>
        <taxon>Streptomycetaceae</taxon>
        <taxon>Streptomyces</taxon>
    </lineage>
</organism>
<accession>A0A4R4TLW7</accession>
<evidence type="ECO:0000313" key="6">
    <source>
        <dbReference type="Proteomes" id="UP000295345"/>
    </source>
</evidence>
<dbReference type="InterPro" id="IPR010982">
    <property type="entry name" value="Lambda_DNA-bd_dom_sf"/>
</dbReference>
<dbReference type="GO" id="GO:0003700">
    <property type="term" value="F:DNA-binding transcription factor activity"/>
    <property type="evidence" value="ECO:0007669"/>
    <property type="project" value="TreeGrafter"/>
</dbReference>
<dbReference type="EMBL" id="SMKI01000068">
    <property type="protein sequence ID" value="TDC76804.1"/>
    <property type="molecule type" value="Genomic_DNA"/>
</dbReference>
<sequence>MVTSKDVAALAGVSQSTVSYVMSGSRSISPETRARVEEAMRELGYHPNASARALAGRRTHVLGLVVHVTARTELAGVLPFIETITAAARERDYDVVLVTADEGRAGLERLARRGIVDAFLVMDVTRRDERVETLAALGLPTVLMGRPDDPRGLHWVDVDGGRAGELAVEELVAAGSETLVVIGEPIGAPSGEHRFIADFEVGAGRAAERADVAAEVVRPPEPGWPGVLAIRDRLVRGGGVRGGIVARTPRVAERVLHLLIEAGFDPARDIGLVAMCEDDVAQRLRVPVTNVSADSRQHARRAVDALFAQLRGGAEPADPQLVTPTLTRRATTSARRVRRPARG</sequence>
<dbReference type="CDD" id="cd01392">
    <property type="entry name" value="HTH_LacI"/>
    <property type="match status" value="1"/>
</dbReference>
<dbReference type="AlphaFoldDB" id="A0A4R4TLW7"/>
<dbReference type="Gene3D" id="3.40.50.2300">
    <property type="match status" value="2"/>
</dbReference>
<gene>
    <name evidence="5" type="ORF">E1283_08870</name>
</gene>
<evidence type="ECO:0000256" key="3">
    <source>
        <dbReference type="ARBA" id="ARBA00023163"/>
    </source>
</evidence>
<comment type="caution">
    <text evidence="5">The sequence shown here is derived from an EMBL/GenBank/DDBJ whole genome shotgun (WGS) entry which is preliminary data.</text>
</comment>
<evidence type="ECO:0000313" key="5">
    <source>
        <dbReference type="EMBL" id="TDC76804.1"/>
    </source>
</evidence>
<evidence type="ECO:0000256" key="2">
    <source>
        <dbReference type="ARBA" id="ARBA00023125"/>
    </source>
</evidence>
<dbReference type="GO" id="GO:0000976">
    <property type="term" value="F:transcription cis-regulatory region binding"/>
    <property type="evidence" value="ECO:0007669"/>
    <property type="project" value="TreeGrafter"/>
</dbReference>
<feature type="domain" description="HTH lacI-type" evidence="4">
    <location>
        <begin position="2"/>
        <end position="56"/>
    </location>
</feature>
<protein>
    <submittedName>
        <fullName evidence="5">LacI family transcriptional regulator</fullName>
    </submittedName>
</protein>
<evidence type="ECO:0000259" key="4">
    <source>
        <dbReference type="PROSITE" id="PS50932"/>
    </source>
</evidence>
<keyword evidence="3" id="KW-0804">Transcription</keyword>